<feature type="transmembrane region" description="Helical" evidence="1">
    <location>
        <begin position="51"/>
        <end position="69"/>
    </location>
</feature>
<keyword evidence="3" id="KW-1185">Reference proteome</keyword>
<dbReference type="InterPro" id="IPR025699">
    <property type="entry name" value="ABC2_memb-like"/>
</dbReference>
<organism evidence="2 3">
    <name type="scientific">Pediococcus argentinicus</name>
    <dbReference type="NCBI Taxonomy" id="480391"/>
    <lineage>
        <taxon>Bacteria</taxon>
        <taxon>Bacillati</taxon>
        <taxon>Bacillota</taxon>
        <taxon>Bacilli</taxon>
        <taxon>Lactobacillales</taxon>
        <taxon>Lactobacillaceae</taxon>
        <taxon>Pediococcus</taxon>
    </lineage>
</organism>
<dbReference type="EMBL" id="JQCQ01000041">
    <property type="protein sequence ID" value="KRO22109.1"/>
    <property type="molecule type" value="Genomic_DNA"/>
</dbReference>
<evidence type="ECO:0000313" key="3">
    <source>
        <dbReference type="Proteomes" id="UP000051249"/>
    </source>
</evidence>
<feature type="transmembrane region" description="Helical" evidence="1">
    <location>
        <begin position="16"/>
        <end position="39"/>
    </location>
</feature>
<name>A0A0R2NDZ0_9LACO</name>
<accession>A0A0R2NDZ0</accession>
<protein>
    <submittedName>
        <fullName evidence="2">Uncharacterized protein</fullName>
    </submittedName>
</protein>
<feature type="transmembrane region" description="Helical" evidence="1">
    <location>
        <begin position="121"/>
        <end position="139"/>
    </location>
</feature>
<reference evidence="2 3" key="1">
    <citation type="journal article" date="2015" name="Genome Announc.">
        <title>Expanding the biotechnology potential of lactobacilli through comparative genomics of 213 strains and associated genera.</title>
        <authorList>
            <person name="Sun Z."/>
            <person name="Harris H.M."/>
            <person name="McCann A."/>
            <person name="Guo C."/>
            <person name="Argimon S."/>
            <person name="Zhang W."/>
            <person name="Yang X."/>
            <person name="Jeffery I.B."/>
            <person name="Cooney J.C."/>
            <person name="Kagawa T.F."/>
            <person name="Liu W."/>
            <person name="Song Y."/>
            <person name="Salvetti E."/>
            <person name="Wrobel A."/>
            <person name="Rasinkangas P."/>
            <person name="Parkhill J."/>
            <person name="Rea M.C."/>
            <person name="O'Sullivan O."/>
            <person name="Ritari J."/>
            <person name="Douillard F.P."/>
            <person name="Paul Ross R."/>
            <person name="Yang R."/>
            <person name="Briner A.E."/>
            <person name="Felis G.E."/>
            <person name="de Vos W.M."/>
            <person name="Barrangou R."/>
            <person name="Klaenhammer T.R."/>
            <person name="Caufield P.W."/>
            <person name="Cui Y."/>
            <person name="Zhang H."/>
            <person name="O'Toole P.W."/>
        </authorList>
    </citation>
    <scope>NUCLEOTIDE SEQUENCE [LARGE SCALE GENOMIC DNA]</scope>
    <source>
        <strain evidence="2 3">DSM 23026</strain>
    </source>
</reference>
<dbReference type="Proteomes" id="UP000051249">
    <property type="component" value="Unassembled WGS sequence"/>
</dbReference>
<evidence type="ECO:0000256" key="1">
    <source>
        <dbReference type="SAM" id="Phobius"/>
    </source>
</evidence>
<gene>
    <name evidence="2" type="ORF">IV88_GL001298</name>
</gene>
<feature type="transmembrane region" description="Helical" evidence="1">
    <location>
        <begin position="81"/>
        <end position="101"/>
    </location>
</feature>
<dbReference type="PATRIC" id="fig|480391.4.peg.1319"/>
<dbReference type="AlphaFoldDB" id="A0A0R2NDZ0"/>
<proteinExistence type="predicted"/>
<dbReference type="Pfam" id="PF13346">
    <property type="entry name" value="ABC2_membrane_5"/>
    <property type="match status" value="1"/>
</dbReference>
<comment type="caution">
    <text evidence="2">The sequence shown here is derived from an EMBL/GenBank/DDBJ whole genome shotgun (WGS) entry which is preliminary data.</text>
</comment>
<keyword evidence="1" id="KW-1133">Transmembrane helix</keyword>
<keyword evidence="1" id="KW-0472">Membrane</keyword>
<keyword evidence="1" id="KW-0812">Transmembrane</keyword>
<sequence>MLPIKRSDVVKAKWQVLLISQAFMILFSIPFALIHGQVFKTNNVAGIDANVAYYGFGLMILGIFNVFFLTEFFKTAYKAGIAFLMGIIPASLIAIAVEVLVHFPNFAWLDSISGSDQLKQLPILVIGIIFYALMMWVAYKVSIKRFAKVNL</sequence>
<evidence type="ECO:0000313" key="2">
    <source>
        <dbReference type="EMBL" id="KRO22109.1"/>
    </source>
</evidence>